<dbReference type="NCBIfam" id="NF006718">
    <property type="entry name" value="PRK09256.1"/>
    <property type="match status" value="1"/>
</dbReference>
<dbReference type="Gene3D" id="3.30.160.20">
    <property type="match status" value="1"/>
</dbReference>
<name>R4Z6H5_9ACTN</name>
<evidence type="ECO:0000256" key="2">
    <source>
        <dbReference type="SAM" id="MobiDB-lite"/>
    </source>
</evidence>
<dbReference type="GO" id="GO:0072344">
    <property type="term" value="P:rescue of stalled ribosome"/>
    <property type="evidence" value="ECO:0007669"/>
    <property type="project" value="TreeGrafter"/>
</dbReference>
<evidence type="ECO:0000313" key="4">
    <source>
        <dbReference type="EMBL" id="CCM65306.1"/>
    </source>
</evidence>
<proteinExistence type="inferred from homology"/>
<dbReference type="GO" id="GO:0004045">
    <property type="term" value="F:peptidyl-tRNA hydrolase activity"/>
    <property type="evidence" value="ECO:0007669"/>
    <property type="project" value="TreeGrafter"/>
</dbReference>
<feature type="domain" description="Prokaryotic-type class I peptide chain release factors" evidence="3">
    <location>
        <begin position="27"/>
        <end position="147"/>
    </location>
</feature>
<comment type="similarity">
    <text evidence="1">Belongs to the prokaryotic/mitochondrial release factor family.</text>
</comment>
<dbReference type="AlphaFoldDB" id="R4Z6H5"/>
<dbReference type="PANTHER" id="PTHR47814:SF1">
    <property type="entry name" value="PEPTIDYL-TRNA HYDROLASE ARFB"/>
    <property type="match status" value="1"/>
</dbReference>
<feature type="compositionally biased region" description="Basic residues" evidence="2">
    <location>
        <begin position="118"/>
        <end position="131"/>
    </location>
</feature>
<keyword evidence="5" id="KW-1185">Reference proteome</keyword>
<gene>
    <name evidence="4" type="ORF">BN381_70005</name>
</gene>
<evidence type="ECO:0000259" key="3">
    <source>
        <dbReference type="Pfam" id="PF00472"/>
    </source>
</evidence>
<dbReference type="SUPFAM" id="SSF75620">
    <property type="entry name" value="Release factor"/>
    <property type="match status" value="1"/>
</dbReference>
<dbReference type="GO" id="GO:0003747">
    <property type="term" value="F:translation release factor activity"/>
    <property type="evidence" value="ECO:0007669"/>
    <property type="project" value="InterPro"/>
</dbReference>
<protein>
    <submittedName>
        <fullName evidence="4">Class I peptide chain release factor</fullName>
    </submittedName>
</protein>
<dbReference type="GO" id="GO:0043022">
    <property type="term" value="F:ribosome binding"/>
    <property type="evidence" value="ECO:0007669"/>
    <property type="project" value="TreeGrafter"/>
</dbReference>
<dbReference type="STRING" id="1229780.BN381_70005"/>
<feature type="region of interest" description="Disordered" evidence="2">
    <location>
        <begin position="106"/>
        <end position="153"/>
    </location>
</feature>
<evidence type="ECO:0000313" key="5">
    <source>
        <dbReference type="Proteomes" id="UP000018291"/>
    </source>
</evidence>
<comment type="caution">
    <text evidence="4">The sequence shown here is derived from an EMBL/GenBank/DDBJ whole genome shotgun (WGS) entry which is preliminary data.</text>
</comment>
<dbReference type="PANTHER" id="PTHR47814">
    <property type="entry name" value="PEPTIDYL-TRNA HYDROLASE ARFB"/>
    <property type="match status" value="1"/>
</dbReference>
<dbReference type="Pfam" id="PF00472">
    <property type="entry name" value="RF-1"/>
    <property type="match status" value="1"/>
</dbReference>
<dbReference type="Proteomes" id="UP000018291">
    <property type="component" value="Unassembled WGS sequence"/>
</dbReference>
<dbReference type="eggNOG" id="COG0216">
    <property type="taxonomic scope" value="Bacteria"/>
</dbReference>
<evidence type="ECO:0000256" key="1">
    <source>
        <dbReference type="ARBA" id="ARBA00010835"/>
    </source>
</evidence>
<feature type="compositionally biased region" description="Basic and acidic residues" evidence="2">
    <location>
        <begin position="132"/>
        <end position="153"/>
    </location>
</feature>
<dbReference type="HOGENOM" id="CLU_089470_3_1_11"/>
<reference evidence="4 5" key="1">
    <citation type="journal article" date="2013" name="ISME J.">
        <title>Metabolic model for the filamentous 'Candidatus Microthrix parvicella' based on genomic and metagenomic analyses.</title>
        <authorList>
            <person name="Jon McIlroy S."/>
            <person name="Kristiansen R."/>
            <person name="Albertsen M."/>
            <person name="Michael Karst S."/>
            <person name="Rossetti S."/>
            <person name="Lund Nielsen J."/>
            <person name="Tandoi V."/>
            <person name="James Seviour R."/>
            <person name="Nielsen P.H."/>
        </authorList>
    </citation>
    <scope>NUCLEOTIDE SEQUENCE [LARGE SCALE GENOMIC DNA]</scope>
    <source>
        <strain evidence="4 5">RN1</strain>
    </source>
</reference>
<dbReference type="InterPro" id="IPR000352">
    <property type="entry name" value="Pep_chain_release_fac_I"/>
</dbReference>
<feature type="region of interest" description="Disordered" evidence="2">
    <location>
        <begin position="1"/>
        <end position="23"/>
    </location>
</feature>
<sequence length="153" mass="17127">MGDTGAMAGGSHKPIPSERGLQVTERLTIPEGELSWQFTRSGGPGGQHANTSDTRVDVRFDIANSAVLDDRQRSRLTQQFGDEARVIVDRHRSQWKNRVEARSQLAGRIRAALAPPKAPRRATRPTRGSQRRRLEAKRQQSEKKANRRRPAAD</sequence>
<accession>R4Z6H5</accession>
<dbReference type="InterPro" id="IPR045853">
    <property type="entry name" value="Pep_chain_release_fac_I_sf"/>
</dbReference>
<dbReference type="EMBL" id="CANL01000067">
    <property type="protein sequence ID" value="CCM65306.1"/>
    <property type="molecule type" value="Genomic_DNA"/>
</dbReference>
<organism evidence="4 5">
    <name type="scientific">Candidatus Neomicrothrix parvicella RN1</name>
    <dbReference type="NCBI Taxonomy" id="1229780"/>
    <lineage>
        <taxon>Bacteria</taxon>
        <taxon>Bacillati</taxon>
        <taxon>Actinomycetota</taxon>
        <taxon>Acidimicrobiia</taxon>
        <taxon>Acidimicrobiales</taxon>
        <taxon>Microthrixaceae</taxon>
        <taxon>Candidatus Neomicrothrix</taxon>
    </lineage>
</organism>